<organism evidence="1 2">
    <name type="scientific">Durusdinium trenchii</name>
    <dbReference type="NCBI Taxonomy" id="1381693"/>
    <lineage>
        <taxon>Eukaryota</taxon>
        <taxon>Sar</taxon>
        <taxon>Alveolata</taxon>
        <taxon>Dinophyceae</taxon>
        <taxon>Suessiales</taxon>
        <taxon>Symbiodiniaceae</taxon>
        <taxon>Durusdinium</taxon>
    </lineage>
</organism>
<dbReference type="Proteomes" id="UP001642464">
    <property type="component" value="Unassembled WGS sequence"/>
</dbReference>
<feature type="non-terminal residue" evidence="1">
    <location>
        <position position="1"/>
    </location>
</feature>
<reference evidence="1 2" key="1">
    <citation type="submission" date="2024-02" db="EMBL/GenBank/DDBJ databases">
        <authorList>
            <person name="Chen Y."/>
            <person name="Shah S."/>
            <person name="Dougan E. K."/>
            <person name="Thang M."/>
            <person name="Chan C."/>
        </authorList>
    </citation>
    <scope>NUCLEOTIDE SEQUENCE [LARGE SCALE GENOMIC DNA]</scope>
</reference>
<name>A0ABP0R3L9_9DINO</name>
<feature type="non-terminal residue" evidence="1">
    <location>
        <position position="78"/>
    </location>
</feature>
<dbReference type="EMBL" id="CAXAMM010040747">
    <property type="protein sequence ID" value="CAK9095187.1"/>
    <property type="molecule type" value="Genomic_DNA"/>
</dbReference>
<gene>
    <name evidence="1" type="ORF">SCF082_LOCUS44718</name>
</gene>
<sequence length="78" mass="8975">EPTMPEQWITEEELREEGFTPWPSIRPASRFDWHRRVSDNDVAVNLTYREVRVNGAYVSQLPPTLPRIRALVAALGGE</sequence>
<comment type="caution">
    <text evidence="1">The sequence shown here is derived from an EMBL/GenBank/DDBJ whole genome shotgun (WGS) entry which is preliminary data.</text>
</comment>
<evidence type="ECO:0000313" key="2">
    <source>
        <dbReference type="Proteomes" id="UP001642464"/>
    </source>
</evidence>
<protein>
    <submittedName>
        <fullName evidence="1">Uncharacterized protein</fullName>
    </submittedName>
</protein>
<evidence type="ECO:0000313" key="1">
    <source>
        <dbReference type="EMBL" id="CAK9095187.1"/>
    </source>
</evidence>
<keyword evidence="2" id="KW-1185">Reference proteome</keyword>
<proteinExistence type="predicted"/>
<accession>A0ABP0R3L9</accession>